<keyword evidence="1" id="KW-0732">Signal</keyword>
<sequence length="110" mass="11192">MKTLILSAIVAAASIAGAASAQVPAGAAGAIAHFNQDIDRANDRSKLPSGDATVTVSTRSGSLGEAFAIFNATEDNANDRRGLNGATVVGKNAIATNIFARFAEESRDDD</sequence>
<comment type="caution">
    <text evidence="2">The sequence shown here is derived from an EMBL/GenBank/DDBJ whole genome shotgun (WGS) entry which is preliminary data.</text>
</comment>
<keyword evidence="3" id="KW-1185">Reference proteome</keyword>
<evidence type="ECO:0000313" key="2">
    <source>
        <dbReference type="EMBL" id="GIT93435.1"/>
    </source>
</evidence>
<evidence type="ECO:0000313" key="3">
    <source>
        <dbReference type="Proteomes" id="UP000786693"/>
    </source>
</evidence>
<dbReference type="RefSeq" id="WP_220746978.1">
    <property type="nucleotide sequence ID" value="NZ_BPFH01000001.1"/>
</dbReference>
<dbReference type="Proteomes" id="UP000786693">
    <property type="component" value="Unassembled WGS sequence"/>
</dbReference>
<protein>
    <submittedName>
        <fullName evidence="2">Uncharacterized protein</fullName>
    </submittedName>
</protein>
<gene>
    <name evidence="2" type="ORF">JANAI62_00580</name>
</gene>
<accession>A0ABQ4NGZ4</accession>
<dbReference type="EMBL" id="BPFH01000001">
    <property type="protein sequence ID" value="GIT93435.1"/>
    <property type="molecule type" value="Genomic_DNA"/>
</dbReference>
<evidence type="ECO:0000256" key="1">
    <source>
        <dbReference type="SAM" id="SignalP"/>
    </source>
</evidence>
<name>A0ABQ4NGZ4_9RHOB</name>
<organism evidence="2 3">
    <name type="scientific">Jannaschia pagri</name>
    <dbReference type="NCBI Taxonomy" id="2829797"/>
    <lineage>
        <taxon>Bacteria</taxon>
        <taxon>Pseudomonadati</taxon>
        <taxon>Pseudomonadota</taxon>
        <taxon>Alphaproteobacteria</taxon>
        <taxon>Rhodobacterales</taxon>
        <taxon>Roseobacteraceae</taxon>
        <taxon>Jannaschia</taxon>
    </lineage>
</organism>
<feature type="chain" id="PRO_5046808931" evidence="1">
    <location>
        <begin position="22"/>
        <end position="110"/>
    </location>
</feature>
<proteinExistence type="predicted"/>
<reference evidence="2 3" key="1">
    <citation type="submission" date="2021-05" db="EMBL/GenBank/DDBJ databases">
        <title>Bacteria Genome sequencing.</title>
        <authorList>
            <person name="Takabe Y."/>
            <person name="Nakajima Y."/>
            <person name="Suzuki S."/>
            <person name="Shiozaki T."/>
        </authorList>
    </citation>
    <scope>NUCLEOTIDE SEQUENCE [LARGE SCALE GENOMIC DNA]</scope>
    <source>
        <strain evidence="2 3">AI_62</strain>
    </source>
</reference>
<feature type="signal peptide" evidence="1">
    <location>
        <begin position="1"/>
        <end position="21"/>
    </location>
</feature>